<feature type="compositionally biased region" description="Low complexity" evidence="1">
    <location>
        <begin position="99"/>
        <end position="118"/>
    </location>
</feature>
<proteinExistence type="predicted"/>
<feature type="signal peptide" evidence="2">
    <location>
        <begin position="1"/>
        <end position="23"/>
    </location>
</feature>
<evidence type="ECO:0000313" key="3">
    <source>
        <dbReference type="EMBL" id="KAF2876976.1"/>
    </source>
</evidence>
<comment type="caution">
    <text evidence="3">The sequence shown here is derived from an EMBL/GenBank/DDBJ whole genome shotgun (WGS) entry which is preliminary data.</text>
</comment>
<reference evidence="3 4" key="1">
    <citation type="submission" date="2020-01" db="EMBL/GenBank/DDBJ databases">
        <authorList>
            <consortium name="DOE Joint Genome Institute"/>
            <person name="Haridas S."/>
            <person name="Albert R."/>
            <person name="Binder M."/>
            <person name="Bloem J."/>
            <person name="Labutti K."/>
            <person name="Salamov A."/>
            <person name="Andreopoulos B."/>
            <person name="Baker S.E."/>
            <person name="Barry K."/>
            <person name="Bills G."/>
            <person name="Bluhm B.H."/>
            <person name="Cannon C."/>
            <person name="Castanera R."/>
            <person name="Culley D.E."/>
            <person name="Daum C."/>
            <person name="Ezra D."/>
            <person name="Gonzalez J.B."/>
            <person name="Henrissat B."/>
            <person name="Kuo A."/>
            <person name="Liang C."/>
            <person name="Lipzen A."/>
            <person name="Lutzoni F."/>
            <person name="Magnuson J."/>
            <person name="Mondo S."/>
            <person name="Nolan M."/>
            <person name="Ohm R."/>
            <person name="Pangilinan J."/>
            <person name="Park H.-J.H."/>
            <person name="Ramirez L."/>
            <person name="Alfaro M."/>
            <person name="Sun H."/>
            <person name="Tritt A."/>
            <person name="Yoshinaga Y."/>
            <person name="Zwiers L.-H.L."/>
            <person name="Turgeon B.G."/>
            <person name="Goodwin S.B."/>
            <person name="Spatafora J.W."/>
            <person name="Crous P.W."/>
            <person name="Grigoriev I.V."/>
        </authorList>
    </citation>
    <scope>NUCLEOTIDE SEQUENCE [LARGE SCALE GENOMIC DNA]</scope>
    <source>
        <strain evidence="3 4">CBS 611.86</strain>
    </source>
</reference>
<feature type="chain" id="PRO_5028939575" evidence="2">
    <location>
        <begin position="24"/>
        <end position="226"/>
    </location>
</feature>
<name>A0A7C8MFJ9_9PLEO</name>
<sequence>MKPLITILLLSLMHAIFPALAQSQTVGACQCPQVKCPGDDAAALSSRAHGHGHRYRYANALSIVKQRCYQKCGGEPPVVQYCPQPAGGLLTLAAAFASTPTPKPTSTPKTTLSRPLPTSRRHTSSTRRISTPTPTPTHAICGGGRGAYRPCAAGSICMKDPRPSPPVPGCGPDCDGLGICVEDRMCGGFAGFGCARAGQQCVDDPRDDCEPGNGGWDCAGLCVWPL</sequence>
<evidence type="ECO:0000313" key="4">
    <source>
        <dbReference type="Proteomes" id="UP000481861"/>
    </source>
</evidence>
<organism evidence="3 4">
    <name type="scientific">Massariosphaeria phaeospora</name>
    <dbReference type="NCBI Taxonomy" id="100035"/>
    <lineage>
        <taxon>Eukaryota</taxon>
        <taxon>Fungi</taxon>
        <taxon>Dikarya</taxon>
        <taxon>Ascomycota</taxon>
        <taxon>Pezizomycotina</taxon>
        <taxon>Dothideomycetes</taxon>
        <taxon>Pleosporomycetidae</taxon>
        <taxon>Pleosporales</taxon>
        <taxon>Pleosporales incertae sedis</taxon>
        <taxon>Massariosphaeria</taxon>
    </lineage>
</organism>
<feature type="region of interest" description="Disordered" evidence="1">
    <location>
        <begin position="99"/>
        <end position="136"/>
    </location>
</feature>
<keyword evidence="4" id="KW-1185">Reference proteome</keyword>
<dbReference type="PROSITE" id="PS51257">
    <property type="entry name" value="PROKAR_LIPOPROTEIN"/>
    <property type="match status" value="1"/>
</dbReference>
<protein>
    <submittedName>
        <fullName evidence="3">Uncharacterized protein</fullName>
    </submittedName>
</protein>
<dbReference type="Proteomes" id="UP000481861">
    <property type="component" value="Unassembled WGS sequence"/>
</dbReference>
<evidence type="ECO:0000256" key="2">
    <source>
        <dbReference type="SAM" id="SignalP"/>
    </source>
</evidence>
<dbReference type="EMBL" id="JAADJZ010000002">
    <property type="protein sequence ID" value="KAF2876976.1"/>
    <property type="molecule type" value="Genomic_DNA"/>
</dbReference>
<evidence type="ECO:0000256" key="1">
    <source>
        <dbReference type="SAM" id="MobiDB-lite"/>
    </source>
</evidence>
<dbReference type="OrthoDB" id="3799394at2759"/>
<gene>
    <name evidence="3" type="ORF">BDV95DRAFT_663812</name>
</gene>
<keyword evidence="2" id="KW-0732">Signal</keyword>
<accession>A0A7C8MFJ9</accession>
<dbReference type="AlphaFoldDB" id="A0A7C8MFJ9"/>